<dbReference type="Proteomes" id="UP001172457">
    <property type="component" value="Chromosome 3"/>
</dbReference>
<dbReference type="AlphaFoldDB" id="A0AA38TE05"/>
<evidence type="ECO:0000313" key="1">
    <source>
        <dbReference type="EMBL" id="KAJ9558309.1"/>
    </source>
</evidence>
<dbReference type="EMBL" id="JARYMX010000003">
    <property type="protein sequence ID" value="KAJ9558309.1"/>
    <property type="molecule type" value="Genomic_DNA"/>
</dbReference>
<organism evidence="1 2">
    <name type="scientific">Centaurea solstitialis</name>
    <name type="common">yellow star-thistle</name>
    <dbReference type="NCBI Taxonomy" id="347529"/>
    <lineage>
        <taxon>Eukaryota</taxon>
        <taxon>Viridiplantae</taxon>
        <taxon>Streptophyta</taxon>
        <taxon>Embryophyta</taxon>
        <taxon>Tracheophyta</taxon>
        <taxon>Spermatophyta</taxon>
        <taxon>Magnoliopsida</taxon>
        <taxon>eudicotyledons</taxon>
        <taxon>Gunneridae</taxon>
        <taxon>Pentapetalae</taxon>
        <taxon>asterids</taxon>
        <taxon>campanulids</taxon>
        <taxon>Asterales</taxon>
        <taxon>Asteraceae</taxon>
        <taxon>Carduoideae</taxon>
        <taxon>Cardueae</taxon>
        <taxon>Centaureinae</taxon>
        <taxon>Centaurea</taxon>
    </lineage>
</organism>
<gene>
    <name evidence="1" type="ORF">OSB04_012923</name>
</gene>
<sequence length="68" mass="7377">MASCNFRDEIGRGGACVVYKGLLSDSSLHGSRMGVQSSDHFESRCVQYFSYGVVVLEMITGLSPLSKL</sequence>
<comment type="caution">
    <text evidence="1">The sequence shown here is derived from an EMBL/GenBank/DDBJ whole genome shotgun (WGS) entry which is preliminary data.</text>
</comment>
<protein>
    <submittedName>
        <fullName evidence="1">Uncharacterized protein</fullName>
    </submittedName>
</protein>
<proteinExistence type="predicted"/>
<reference evidence="1" key="1">
    <citation type="submission" date="2023-03" db="EMBL/GenBank/DDBJ databases">
        <title>Chromosome-scale reference genome and RAD-based genetic map of yellow starthistle (Centaurea solstitialis) reveal putative structural variation and QTLs associated with invader traits.</title>
        <authorList>
            <person name="Reatini B."/>
            <person name="Cang F.A."/>
            <person name="Jiang Q."/>
            <person name="Mckibben M.T.W."/>
            <person name="Barker M.S."/>
            <person name="Rieseberg L.H."/>
            <person name="Dlugosch K.M."/>
        </authorList>
    </citation>
    <scope>NUCLEOTIDE SEQUENCE</scope>
    <source>
        <strain evidence="1">CAN-66</strain>
        <tissue evidence="1">Leaf</tissue>
    </source>
</reference>
<evidence type="ECO:0000313" key="2">
    <source>
        <dbReference type="Proteomes" id="UP001172457"/>
    </source>
</evidence>
<name>A0AA38TE05_9ASTR</name>
<keyword evidence="2" id="KW-1185">Reference proteome</keyword>
<accession>A0AA38TE05</accession>